<dbReference type="InterPro" id="IPR002403">
    <property type="entry name" value="Cyt_P450_E_grp-IV"/>
</dbReference>
<dbReference type="InterPro" id="IPR017972">
    <property type="entry name" value="Cyt_P450_CS"/>
</dbReference>
<dbReference type="AlphaFoldDB" id="A0A2T2NY04"/>
<feature type="non-terminal residue" evidence="7">
    <location>
        <position position="1"/>
    </location>
</feature>
<keyword evidence="5 6" id="KW-0349">Heme</keyword>
<name>A0A2T2NY04_CORCC</name>
<evidence type="ECO:0000256" key="1">
    <source>
        <dbReference type="ARBA" id="ARBA00001971"/>
    </source>
</evidence>
<proteinExistence type="inferred from homology"/>
<dbReference type="GO" id="GO:0020037">
    <property type="term" value="F:heme binding"/>
    <property type="evidence" value="ECO:0007669"/>
    <property type="project" value="InterPro"/>
</dbReference>
<dbReference type="SUPFAM" id="SSF48264">
    <property type="entry name" value="Cytochrome P450"/>
    <property type="match status" value="1"/>
</dbReference>
<evidence type="ECO:0000313" key="8">
    <source>
        <dbReference type="Proteomes" id="UP000240883"/>
    </source>
</evidence>
<evidence type="ECO:0000313" key="7">
    <source>
        <dbReference type="EMBL" id="PSN70302.1"/>
    </source>
</evidence>
<keyword evidence="3 5" id="KW-0479">Metal-binding</keyword>
<dbReference type="GO" id="GO:0016705">
    <property type="term" value="F:oxidoreductase activity, acting on paired donors, with incorporation or reduction of molecular oxygen"/>
    <property type="evidence" value="ECO:0007669"/>
    <property type="project" value="InterPro"/>
</dbReference>
<evidence type="ECO:0000256" key="6">
    <source>
        <dbReference type="RuleBase" id="RU000461"/>
    </source>
</evidence>
<dbReference type="PROSITE" id="PS00086">
    <property type="entry name" value="CYTOCHROME_P450"/>
    <property type="match status" value="1"/>
</dbReference>
<comment type="cofactor">
    <cofactor evidence="1 5">
        <name>heme</name>
        <dbReference type="ChEBI" id="CHEBI:30413"/>
    </cofactor>
</comment>
<dbReference type="GO" id="GO:0004497">
    <property type="term" value="F:monooxygenase activity"/>
    <property type="evidence" value="ECO:0007669"/>
    <property type="project" value="UniProtKB-KW"/>
</dbReference>
<dbReference type="InterPro" id="IPR001128">
    <property type="entry name" value="Cyt_P450"/>
</dbReference>
<evidence type="ECO:0000256" key="4">
    <source>
        <dbReference type="ARBA" id="ARBA00023004"/>
    </source>
</evidence>
<evidence type="ECO:0000256" key="5">
    <source>
        <dbReference type="PIRSR" id="PIRSR602403-1"/>
    </source>
</evidence>
<accession>A0A2T2NY04</accession>
<dbReference type="GO" id="GO:0005506">
    <property type="term" value="F:iron ion binding"/>
    <property type="evidence" value="ECO:0007669"/>
    <property type="project" value="InterPro"/>
</dbReference>
<dbReference type="STRING" id="1448308.A0A2T2NY04"/>
<dbReference type="PANTHER" id="PTHR24305">
    <property type="entry name" value="CYTOCHROME P450"/>
    <property type="match status" value="1"/>
</dbReference>
<dbReference type="Proteomes" id="UP000240883">
    <property type="component" value="Unassembled WGS sequence"/>
</dbReference>
<keyword evidence="8" id="KW-1185">Reference proteome</keyword>
<dbReference type="EMBL" id="KZ678132">
    <property type="protein sequence ID" value="PSN70302.1"/>
    <property type="molecule type" value="Genomic_DNA"/>
</dbReference>
<evidence type="ECO:0000256" key="2">
    <source>
        <dbReference type="ARBA" id="ARBA00010617"/>
    </source>
</evidence>
<keyword evidence="6" id="KW-0560">Oxidoreductase</keyword>
<dbReference type="Gene3D" id="1.10.630.10">
    <property type="entry name" value="Cytochrome P450"/>
    <property type="match status" value="1"/>
</dbReference>
<dbReference type="PRINTS" id="PR00385">
    <property type="entry name" value="P450"/>
</dbReference>
<comment type="similarity">
    <text evidence="2 6">Belongs to the cytochrome P450 family.</text>
</comment>
<keyword evidence="6" id="KW-0503">Monooxygenase</keyword>
<feature type="binding site" description="axial binding residue" evidence="5">
    <location>
        <position position="439"/>
    </location>
    <ligand>
        <name>heme</name>
        <dbReference type="ChEBI" id="CHEBI:30413"/>
    </ligand>
    <ligandPart>
        <name>Fe</name>
        <dbReference type="ChEBI" id="CHEBI:18248"/>
    </ligandPart>
</feature>
<evidence type="ECO:0000256" key="3">
    <source>
        <dbReference type="ARBA" id="ARBA00022723"/>
    </source>
</evidence>
<dbReference type="PRINTS" id="PR00465">
    <property type="entry name" value="EP450IV"/>
</dbReference>
<reference evidence="7 8" key="1">
    <citation type="journal article" date="2018" name="Front. Microbiol.">
        <title>Genome-Wide Analysis of Corynespora cassiicola Leaf Fall Disease Putative Effectors.</title>
        <authorList>
            <person name="Lopez D."/>
            <person name="Ribeiro S."/>
            <person name="Label P."/>
            <person name="Fumanal B."/>
            <person name="Venisse J.S."/>
            <person name="Kohler A."/>
            <person name="de Oliveira R.R."/>
            <person name="Labutti K."/>
            <person name="Lipzen A."/>
            <person name="Lail K."/>
            <person name="Bauer D."/>
            <person name="Ohm R.A."/>
            <person name="Barry K.W."/>
            <person name="Spatafora J."/>
            <person name="Grigoriev I.V."/>
            <person name="Martin F.M."/>
            <person name="Pujade-Renaud V."/>
        </authorList>
    </citation>
    <scope>NUCLEOTIDE SEQUENCE [LARGE SCALE GENOMIC DNA]</scope>
    <source>
        <strain evidence="7 8">Philippines</strain>
    </source>
</reference>
<sequence length="499" mass="57064">YRIFFHPLLSYPGPFVAKFTDWYGGYHALRKDLHTTTHLDHEKYGNIICHGPNKLVFNSAQALHVNIYQNERLSKSRSYLTSQPLPNVYSPFNVIDKRLHRPKHRIIGSGINKKAMREFEPILMSQIDIFIQKLRVIAKDSSKACIGEIKTVDMTHSYKYLGLDTTGLLGFGTNLEPQTKFENRYVQSGLEMSNYRSNVLMQFPLLQKTPVELFIGSYLDIIGGWWDRGQMKYYQKLRSLILERKKEGKHAKKDLYSFAADIKDPETGETMRLRDIWSEAAFFMPAGGDTTATALAACFFYLSRFLDKYSKLAHEIRSTFSYAASIRAGPTLASCTYLRAVIDETLRITPPIVTTLWREYPSSSASESLEPLIIDGHSIPPDTHVAVNIYGLHHNPNYFPRLSCFLPSRWLENDTTFTSAQKKRMYDASMPFSIGSRGCAGKAMAYQEMSLVHAKTFWYLDFESGRNEVHEVFKVKDQFTSSHEGPNLVFNIREGLSGE</sequence>
<protein>
    <submittedName>
        <fullName evidence="7">Cytochrome P450</fullName>
    </submittedName>
</protein>
<dbReference type="PANTHER" id="PTHR24305:SF226">
    <property type="entry name" value="CYTOCHROME P450 MONOOXYGENASE"/>
    <property type="match status" value="1"/>
</dbReference>
<dbReference type="Pfam" id="PF00067">
    <property type="entry name" value="p450"/>
    <property type="match status" value="1"/>
</dbReference>
<dbReference type="OrthoDB" id="1470350at2759"/>
<keyword evidence="4 5" id="KW-0408">Iron</keyword>
<dbReference type="InterPro" id="IPR050121">
    <property type="entry name" value="Cytochrome_P450_monoxygenase"/>
</dbReference>
<dbReference type="InterPro" id="IPR036396">
    <property type="entry name" value="Cyt_P450_sf"/>
</dbReference>
<gene>
    <name evidence="7" type="ORF">BS50DRAFT_662479</name>
</gene>
<organism evidence="7 8">
    <name type="scientific">Corynespora cassiicola Philippines</name>
    <dbReference type="NCBI Taxonomy" id="1448308"/>
    <lineage>
        <taxon>Eukaryota</taxon>
        <taxon>Fungi</taxon>
        <taxon>Dikarya</taxon>
        <taxon>Ascomycota</taxon>
        <taxon>Pezizomycotina</taxon>
        <taxon>Dothideomycetes</taxon>
        <taxon>Pleosporomycetidae</taxon>
        <taxon>Pleosporales</taxon>
        <taxon>Corynesporascaceae</taxon>
        <taxon>Corynespora</taxon>
    </lineage>
</organism>